<dbReference type="GO" id="GO:0015935">
    <property type="term" value="C:small ribosomal subunit"/>
    <property type="evidence" value="ECO:0007669"/>
    <property type="project" value="TreeGrafter"/>
</dbReference>
<keyword evidence="3 4" id="KW-0687">Ribonucleoprotein</keyword>
<dbReference type="InterPro" id="IPR001892">
    <property type="entry name" value="Ribosomal_uS13"/>
</dbReference>
<dbReference type="PANTHER" id="PTHR10871">
    <property type="entry name" value="30S RIBOSOMAL PROTEIN S13/40S RIBOSOMAL PROTEIN S18"/>
    <property type="match status" value="1"/>
</dbReference>
<organism evidence="5">
    <name type="scientific">Spumella sp. Baekdong012001B8</name>
    <dbReference type="NCBI Taxonomy" id="2782410"/>
    <lineage>
        <taxon>Eukaryota</taxon>
        <taxon>Sar</taxon>
        <taxon>Stramenopiles</taxon>
        <taxon>Ochrophyta</taxon>
        <taxon>Chrysophyceae</taxon>
        <taxon>Chromulinales</taxon>
        <taxon>Chromulinaceae</taxon>
        <taxon>Spumella</taxon>
    </lineage>
</organism>
<evidence type="ECO:0000256" key="4">
    <source>
        <dbReference type="RuleBase" id="RU003830"/>
    </source>
</evidence>
<dbReference type="PIRSF" id="PIRSF002134">
    <property type="entry name" value="Ribosomal_S13"/>
    <property type="match status" value="1"/>
</dbReference>
<evidence type="ECO:0000256" key="2">
    <source>
        <dbReference type="ARBA" id="ARBA00022980"/>
    </source>
</evidence>
<geneLocation type="plastid" evidence="5"/>
<dbReference type="PROSITE" id="PS00646">
    <property type="entry name" value="RIBOSOMAL_S13_1"/>
    <property type="match status" value="1"/>
</dbReference>
<dbReference type="FunFam" id="1.10.8.50:FF:000001">
    <property type="entry name" value="30S ribosomal protein S13"/>
    <property type="match status" value="1"/>
</dbReference>
<dbReference type="EMBL" id="MN935479">
    <property type="protein sequence ID" value="QOU10717.1"/>
    <property type="molecule type" value="Genomic_DNA"/>
</dbReference>
<gene>
    <name evidence="5" type="primary">rps13</name>
    <name evidence="5" type="ORF">SpumellaPt_p019</name>
</gene>
<name>A0A7S6TA39_9STRA</name>
<proteinExistence type="inferred from homology"/>
<dbReference type="GO" id="GO:0005739">
    <property type="term" value="C:mitochondrion"/>
    <property type="evidence" value="ECO:0007669"/>
    <property type="project" value="TreeGrafter"/>
</dbReference>
<comment type="similarity">
    <text evidence="1 4">Belongs to the universal ribosomal protein uS13 family.</text>
</comment>
<sequence length="122" mass="13939">MARILGNNLPTKKKIYIALTCIYGIGISTSKQLLIKAEIEPTKKVCDLEEIELSALRNIIEQSGLKFEGDLKRFIGLNIKRLIESNCRRGKRHLKGLPLRGQRTHTNGKTARRQNIFVRKLK</sequence>
<evidence type="ECO:0000313" key="5">
    <source>
        <dbReference type="EMBL" id="QOU10717.1"/>
    </source>
</evidence>
<dbReference type="GO" id="GO:0003723">
    <property type="term" value="F:RNA binding"/>
    <property type="evidence" value="ECO:0007669"/>
    <property type="project" value="InterPro"/>
</dbReference>
<reference evidence="5" key="1">
    <citation type="journal article" date="2020" name="Front. Plant Sci.">
        <title>Comparative Plastid Genomics of Non-Photosynthetic Chrysophytes: Genome Reduction and Compaction.</title>
        <authorList>
            <person name="Kim J.I."/>
            <person name="Jeong M."/>
            <person name="Archibald J.M."/>
            <person name="Shin W."/>
        </authorList>
    </citation>
    <scope>NUCLEOTIDE SEQUENCE</scope>
    <source>
        <strain evidence="5">Baekdong012001B8</strain>
    </source>
</reference>
<dbReference type="PROSITE" id="PS50159">
    <property type="entry name" value="RIBOSOMAL_S13_2"/>
    <property type="match status" value="1"/>
</dbReference>
<dbReference type="PANTHER" id="PTHR10871:SF1">
    <property type="entry name" value="SMALL RIBOSOMAL SUBUNIT PROTEIN US13M"/>
    <property type="match status" value="1"/>
</dbReference>
<dbReference type="Gene3D" id="1.10.8.50">
    <property type="match status" value="1"/>
</dbReference>
<keyword evidence="2 4" id="KW-0689">Ribosomal protein</keyword>
<dbReference type="Pfam" id="PF00416">
    <property type="entry name" value="Ribosomal_S13"/>
    <property type="match status" value="1"/>
</dbReference>
<dbReference type="HAMAP" id="MF_01315">
    <property type="entry name" value="Ribosomal_uS13"/>
    <property type="match status" value="1"/>
</dbReference>
<dbReference type="InterPro" id="IPR027437">
    <property type="entry name" value="Rbsml_uS13_C"/>
</dbReference>
<protein>
    <submittedName>
        <fullName evidence="5">Ribosomal protein S13</fullName>
    </submittedName>
</protein>
<evidence type="ECO:0000256" key="3">
    <source>
        <dbReference type="ARBA" id="ARBA00023274"/>
    </source>
</evidence>
<dbReference type="InterPro" id="IPR010979">
    <property type="entry name" value="Ribosomal_uS13-like_H2TH"/>
</dbReference>
<dbReference type="GO" id="GO:0006412">
    <property type="term" value="P:translation"/>
    <property type="evidence" value="ECO:0007669"/>
    <property type="project" value="InterPro"/>
</dbReference>
<dbReference type="SUPFAM" id="SSF46946">
    <property type="entry name" value="S13-like H2TH domain"/>
    <property type="match status" value="1"/>
</dbReference>
<dbReference type="GO" id="GO:0003735">
    <property type="term" value="F:structural constituent of ribosome"/>
    <property type="evidence" value="ECO:0007669"/>
    <property type="project" value="InterPro"/>
</dbReference>
<dbReference type="InterPro" id="IPR018269">
    <property type="entry name" value="Ribosomal_uS13_CS"/>
</dbReference>
<dbReference type="Gene3D" id="4.10.910.10">
    <property type="entry name" value="30s ribosomal protein s13, domain 2"/>
    <property type="match status" value="1"/>
</dbReference>
<keyword evidence="5" id="KW-0934">Plastid</keyword>
<dbReference type="AlphaFoldDB" id="A0A7S6TA39"/>
<accession>A0A7S6TA39</accession>
<evidence type="ECO:0000256" key="1">
    <source>
        <dbReference type="ARBA" id="ARBA00008080"/>
    </source>
</evidence>